<gene>
    <name evidence="4" type="ORF">ACFPIH_00375</name>
</gene>
<organism evidence="4 5">
    <name type="scientific">Streptomyces vulcanius</name>
    <dbReference type="NCBI Taxonomy" id="1441876"/>
    <lineage>
        <taxon>Bacteria</taxon>
        <taxon>Bacillati</taxon>
        <taxon>Actinomycetota</taxon>
        <taxon>Actinomycetes</taxon>
        <taxon>Kitasatosporales</taxon>
        <taxon>Streptomycetaceae</taxon>
        <taxon>Streptomyces</taxon>
    </lineage>
</organism>
<dbReference type="EMBL" id="JBHSFK010000001">
    <property type="protein sequence ID" value="MFC4497982.1"/>
    <property type="molecule type" value="Genomic_DNA"/>
</dbReference>
<keyword evidence="1" id="KW-0596">Phosphopantetheine</keyword>
<keyword evidence="5" id="KW-1185">Reference proteome</keyword>
<reference evidence="5" key="1">
    <citation type="journal article" date="2019" name="Int. J. Syst. Evol. Microbiol.">
        <title>The Global Catalogue of Microorganisms (GCM) 10K type strain sequencing project: providing services to taxonomists for standard genome sequencing and annotation.</title>
        <authorList>
            <consortium name="The Broad Institute Genomics Platform"/>
            <consortium name="The Broad Institute Genome Sequencing Center for Infectious Disease"/>
            <person name="Wu L."/>
            <person name="Ma J."/>
        </authorList>
    </citation>
    <scope>NUCLEOTIDE SEQUENCE [LARGE SCALE GENOMIC DNA]</scope>
    <source>
        <strain evidence="5">CGMCC 4.7177</strain>
    </source>
</reference>
<name>A0ABV9AFB0_9ACTN</name>
<keyword evidence="2" id="KW-0597">Phosphoprotein</keyword>
<evidence type="ECO:0000256" key="2">
    <source>
        <dbReference type="ARBA" id="ARBA00022553"/>
    </source>
</evidence>
<sequence length="86" mass="9203">MSAFSRSDLVRLLRESAGEEEPGLLDGDVLDVSFSDLGYDSVAVLQLIGLIERERGIRLADETVSEAQTPRALLEVVSTVKGQAAA</sequence>
<feature type="domain" description="Carrier" evidence="3">
    <location>
        <begin position="4"/>
        <end position="81"/>
    </location>
</feature>
<dbReference type="Pfam" id="PF00550">
    <property type="entry name" value="PP-binding"/>
    <property type="match status" value="1"/>
</dbReference>
<comment type="caution">
    <text evidence="4">The sequence shown here is derived from an EMBL/GenBank/DDBJ whole genome shotgun (WGS) entry which is preliminary data.</text>
</comment>
<dbReference type="Proteomes" id="UP001595839">
    <property type="component" value="Unassembled WGS sequence"/>
</dbReference>
<dbReference type="InterPro" id="IPR020806">
    <property type="entry name" value="PKS_PP-bd"/>
</dbReference>
<dbReference type="InterPro" id="IPR009081">
    <property type="entry name" value="PP-bd_ACP"/>
</dbReference>
<evidence type="ECO:0000313" key="5">
    <source>
        <dbReference type="Proteomes" id="UP001595839"/>
    </source>
</evidence>
<dbReference type="InterPro" id="IPR006162">
    <property type="entry name" value="Ppantetheine_attach_site"/>
</dbReference>
<evidence type="ECO:0000313" key="4">
    <source>
        <dbReference type="EMBL" id="MFC4497982.1"/>
    </source>
</evidence>
<dbReference type="Gene3D" id="1.10.1200.10">
    <property type="entry name" value="ACP-like"/>
    <property type="match status" value="1"/>
</dbReference>
<dbReference type="SUPFAM" id="SSF47336">
    <property type="entry name" value="ACP-like"/>
    <property type="match status" value="1"/>
</dbReference>
<evidence type="ECO:0000259" key="3">
    <source>
        <dbReference type="PROSITE" id="PS50075"/>
    </source>
</evidence>
<accession>A0ABV9AFB0</accession>
<proteinExistence type="predicted"/>
<protein>
    <submittedName>
        <fullName evidence="4">Acyl carrier protein</fullName>
    </submittedName>
</protein>
<dbReference type="PROSITE" id="PS00012">
    <property type="entry name" value="PHOSPHOPANTETHEINE"/>
    <property type="match status" value="1"/>
</dbReference>
<dbReference type="RefSeq" id="WP_381165969.1">
    <property type="nucleotide sequence ID" value="NZ_JBHSFK010000001.1"/>
</dbReference>
<evidence type="ECO:0000256" key="1">
    <source>
        <dbReference type="ARBA" id="ARBA00022450"/>
    </source>
</evidence>
<dbReference type="InterPro" id="IPR036736">
    <property type="entry name" value="ACP-like_sf"/>
</dbReference>
<dbReference type="PROSITE" id="PS50075">
    <property type="entry name" value="CARRIER"/>
    <property type="match status" value="1"/>
</dbReference>
<dbReference type="SMART" id="SM00823">
    <property type="entry name" value="PKS_PP"/>
    <property type="match status" value="1"/>
</dbReference>